<keyword evidence="1" id="KW-0732">Signal</keyword>
<feature type="signal peptide" evidence="1">
    <location>
        <begin position="1"/>
        <end position="24"/>
    </location>
</feature>
<organism evidence="3 4">
    <name type="scientific">Deinococcus proteolyticus (strain ATCC 35074 / DSM 20540 / JCM 6276 / NBRC 101906 / NCIMB 13154 / VKM Ac-1939 / CCM 2703 / MRP)</name>
    <dbReference type="NCBI Taxonomy" id="693977"/>
    <lineage>
        <taxon>Bacteria</taxon>
        <taxon>Thermotogati</taxon>
        <taxon>Deinococcota</taxon>
        <taxon>Deinococci</taxon>
        <taxon>Deinococcales</taxon>
        <taxon>Deinococcaceae</taxon>
        <taxon>Deinococcus</taxon>
    </lineage>
</organism>
<dbReference type="Pfam" id="PF00188">
    <property type="entry name" value="CAP"/>
    <property type="match status" value="1"/>
</dbReference>
<dbReference type="InterPro" id="IPR014044">
    <property type="entry name" value="CAP_dom"/>
</dbReference>
<reference evidence="3 4" key="2">
    <citation type="journal article" date="2012" name="Stand. Genomic Sci.">
        <title>Complete genome sequence of the orange-red pigmented, radioresistant Deinococcus proteolyticus type strain (MRP(T)).</title>
        <authorList>
            <person name="Copeland A."/>
            <person name="Zeytun A."/>
            <person name="Yassawong M."/>
            <person name="Nolan M."/>
            <person name="Lucas S."/>
            <person name="Hammon N."/>
            <person name="Deshpande S."/>
            <person name="Cheng J.F."/>
            <person name="Han C."/>
            <person name="Tapia R."/>
            <person name="Goodwin L.A."/>
            <person name="Pitluck S."/>
            <person name="Mavromatis K."/>
            <person name="Liolios K."/>
            <person name="Pagani I."/>
            <person name="Ivanova N."/>
            <person name="Mikhailova N."/>
            <person name="Pati A."/>
            <person name="Chen A."/>
            <person name="Palaniappan K."/>
            <person name="Land M."/>
            <person name="Hauser L."/>
            <person name="Jeffries C.D."/>
            <person name="Brambilla E.M."/>
            <person name="Rohde M."/>
            <person name="Sikorski J."/>
            <person name="Pukall R."/>
            <person name="Goker M."/>
            <person name="Detter J.C."/>
            <person name="Woyke T."/>
            <person name="Bristow J."/>
            <person name="Eisen J.A."/>
            <person name="Markowitz V."/>
            <person name="Hugenholtz P."/>
            <person name="Kyrpides N.C."/>
            <person name="Klenk H.P."/>
            <person name="Lapidus A."/>
        </authorList>
    </citation>
    <scope>NUCLEOTIDE SEQUENCE [LARGE SCALE GENOMIC DNA]</scope>
    <source>
        <strain evidence="4">ATCC 35074 / DSM 20540 / JCM 6276 / NBRC 101906 / NCIMB 13154 / VKM Ac-1939 / CCM 2703 / MRP</strain>
    </source>
</reference>
<dbReference type="PROSITE" id="PS51318">
    <property type="entry name" value="TAT"/>
    <property type="match status" value="1"/>
</dbReference>
<feature type="chain" id="PRO_5003259509" evidence="1">
    <location>
        <begin position="25"/>
        <end position="204"/>
    </location>
</feature>
<dbReference type="RefSeq" id="WP_013614111.1">
    <property type="nucleotide sequence ID" value="NC_015161.1"/>
</dbReference>
<reference evidence="4" key="1">
    <citation type="submission" date="2011-02" db="EMBL/GenBank/DDBJ databases">
        <title>The complete sequence of chromosome of Deinococcus proteolyticus DSM 20540.</title>
        <authorList>
            <consortium name="US DOE Joint Genome Institute (JGI-PGF)"/>
            <person name="Lucas S."/>
            <person name="Copeland A."/>
            <person name="Lapidus A."/>
            <person name="Bruce D."/>
            <person name="Goodwin L."/>
            <person name="Pitluck S."/>
            <person name="Kyrpides N."/>
            <person name="Mavromatis K."/>
            <person name="Pagani I."/>
            <person name="Ivanova N."/>
            <person name="Ovchinnikova G."/>
            <person name="Zeytun A."/>
            <person name="Detter J.C."/>
            <person name="Han C."/>
            <person name="Land M."/>
            <person name="Hauser L."/>
            <person name="Markowitz V."/>
            <person name="Cheng J.-F."/>
            <person name="Hugenholtz P."/>
            <person name="Woyke T."/>
            <person name="Wu D."/>
            <person name="Pukall R."/>
            <person name="Steenblock K."/>
            <person name="Brambilla E."/>
            <person name="Klenk H.-P."/>
            <person name="Eisen J.A."/>
        </authorList>
    </citation>
    <scope>NUCLEOTIDE SEQUENCE [LARGE SCALE GENOMIC DNA]</scope>
    <source>
        <strain evidence="4">ATCC 35074 / DSM 20540 / JCM 6276 / NBRC 101906 / NCIMB 13154 / VKM Ac-1939 / CCM 2703 / MRP</strain>
    </source>
</reference>
<feature type="domain" description="SCP" evidence="2">
    <location>
        <begin position="66"/>
        <end position="199"/>
    </location>
</feature>
<dbReference type="InterPro" id="IPR035940">
    <property type="entry name" value="CAP_sf"/>
</dbReference>
<sequence>MPVFSARRSLLPALLLPALLSACGGGTPAPSAPAHTTPAPPQAVLGSYVWYPGTDRAASAEELEVLRLTNAARARGATCGATETQLAKTYGPQPALTWNDQLAHAARNHAQDMAARDYFAHVTPEGVRPADRVTLAGYEWRATGENIAAGYPDPAAVVDGWLTSPGHCHNLMNPVYRELGVGFFQDSDSAYTGGAYWGQTFGTR</sequence>
<name>F0RJG1_DEIPM</name>
<dbReference type="SUPFAM" id="SSF55797">
    <property type="entry name" value="PR-1-like"/>
    <property type="match status" value="1"/>
</dbReference>
<accession>F0RJG1</accession>
<dbReference type="InterPro" id="IPR006311">
    <property type="entry name" value="TAT_signal"/>
</dbReference>
<dbReference type="AlphaFoldDB" id="F0RJG1"/>
<evidence type="ECO:0000259" key="2">
    <source>
        <dbReference type="Pfam" id="PF00188"/>
    </source>
</evidence>
<dbReference type="HOGENOM" id="CLU_048111_3_0_0"/>
<dbReference type="KEGG" id="dpt:Deipr_0332"/>
<dbReference type="EMBL" id="CP002536">
    <property type="protein sequence ID" value="ADY25502.1"/>
    <property type="molecule type" value="Genomic_DNA"/>
</dbReference>
<evidence type="ECO:0000313" key="4">
    <source>
        <dbReference type="Proteomes" id="UP000007718"/>
    </source>
</evidence>
<evidence type="ECO:0000313" key="3">
    <source>
        <dbReference type="EMBL" id="ADY25502.1"/>
    </source>
</evidence>
<keyword evidence="4" id="KW-1185">Reference proteome</keyword>
<dbReference type="eggNOG" id="COG2340">
    <property type="taxonomic scope" value="Bacteria"/>
</dbReference>
<dbReference type="CDD" id="cd05379">
    <property type="entry name" value="CAP_bacterial"/>
    <property type="match status" value="1"/>
</dbReference>
<proteinExistence type="predicted"/>
<evidence type="ECO:0000256" key="1">
    <source>
        <dbReference type="SAM" id="SignalP"/>
    </source>
</evidence>
<dbReference type="Gene3D" id="3.40.33.10">
    <property type="entry name" value="CAP"/>
    <property type="match status" value="1"/>
</dbReference>
<dbReference type="PROSITE" id="PS51257">
    <property type="entry name" value="PROKAR_LIPOPROTEIN"/>
    <property type="match status" value="1"/>
</dbReference>
<dbReference type="PANTHER" id="PTHR31157">
    <property type="entry name" value="SCP DOMAIN-CONTAINING PROTEIN"/>
    <property type="match status" value="1"/>
</dbReference>
<dbReference type="OrthoDB" id="9783944at2"/>
<dbReference type="PANTHER" id="PTHR31157:SF1">
    <property type="entry name" value="SCP DOMAIN-CONTAINING PROTEIN"/>
    <property type="match status" value="1"/>
</dbReference>
<dbReference type="Proteomes" id="UP000007718">
    <property type="component" value="Chromosome"/>
</dbReference>
<gene>
    <name evidence="3" type="ordered locus">Deipr_0332</name>
</gene>
<dbReference type="STRING" id="693977.Deipr_0332"/>
<protein>
    <submittedName>
        <fullName evidence="3">SCP-like extracellular</fullName>
    </submittedName>
</protein>